<accession>A0AAV2JR93</accession>
<dbReference type="Proteomes" id="UP001497482">
    <property type="component" value="Chromosome 14"/>
</dbReference>
<reference evidence="2 3" key="1">
    <citation type="submission" date="2024-04" db="EMBL/GenBank/DDBJ databases">
        <authorList>
            <person name="Waldvogel A.-M."/>
            <person name="Schoenle A."/>
        </authorList>
    </citation>
    <scope>NUCLEOTIDE SEQUENCE [LARGE SCALE GENOMIC DNA]</scope>
</reference>
<organism evidence="2 3">
    <name type="scientific">Knipowitschia caucasica</name>
    <name type="common">Caucasian dwarf goby</name>
    <name type="synonym">Pomatoschistus caucasicus</name>
    <dbReference type="NCBI Taxonomy" id="637954"/>
    <lineage>
        <taxon>Eukaryota</taxon>
        <taxon>Metazoa</taxon>
        <taxon>Chordata</taxon>
        <taxon>Craniata</taxon>
        <taxon>Vertebrata</taxon>
        <taxon>Euteleostomi</taxon>
        <taxon>Actinopterygii</taxon>
        <taxon>Neopterygii</taxon>
        <taxon>Teleostei</taxon>
        <taxon>Neoteleostei</taxon>
        <taxon>Acanthomorphata</taxon>
        <taxon>Gobiaria</taxon>
        <taxon>Gobiiformes</taxon>
        <taxon>Gobioidei</taxon>
        <taxon>Gobiidae</taxon>
        <taxon>Gobiinae</taxon>
        <taxon>Knipowitschia</taxon>
    </lineage>
</organism>
<sequence>MLFPPKTAQHRRLFEGGCLGFFQHALPLSFFPTSDVHTLLGGCNQPRPCPTAIGGKSAEKTARSEKRERERAVGGGERPYSSREMRKNEDEGRAEGREVKRRVIRRREHCAGGLGIKVEVLCVGAQRDAARANEGKMLSSPCNGTH</sequence>
<protein>
    <submittedName>
        <fullName evidence="2">Uncharacterized protein</fullName>
    </submittedName>
</protein>
<evidence type="ECO:0000256" key="1">
    <source>
        <dbReference type="SAM" id="MobiDB-lite"/>
    </source>
</evidence>
<proteinExistence type="predicted"/>
<feature type="compositionally biased region" description="Basic and acidic residues" evidence="1">
    <location>
        <begin position="57"/>
        <end position="72"/>
    </location>
</feature>
<evidence type="ECO:0000313" key="2">
    <source>
        <dbReference type="EMBL" id="CAL1580201.1"/>
    </source>
</evidence>
<feature type="region of interest" description="Disordered" evidence="1">
    <location>
        <begin position="51"/>
        <end position="101"/>
    </location>
</feature>
<name>A0AAV2JR93_KNICA</name>
<dbReference type="AlphaFoldDB" id="A0AAV2JR93"/>
<keyword evidence="3" id="KW-1185">Reference proteome</keyword>
<evidence type="ECO:0000313" key="3">
    <source>
        <dbReference type="Proteomes" id="UP001497482"/>
    </source>
</evidence>
<feature type="compositionally biased region" description="Basic and acidic residues" evidence="1">
    <location>
        <begin position="80"/>
        <end position="98"/>
    </location>
</feature>
<gene>
    <name evidence="2" type="ORF">KC01_LOCUS11085</name>
</gene>
<dbReference type="EMBL" id="OZ035836">
    <property type="protein sequence ID" value="CAL1580201.1"/>
    <property type="molecule type" value="Genomic_DNA"/>
</dbReference>